<reference evidence="3" key="1">
    <citation type="journal article" date="2019" name="Int. J. Syst. Evol. Microbiol.">
        <title>The Global Catalogue of Microorganisms (GCM) 10K type strain sequencing project: providing services to taxonomists for standard genome sequencing and annotation.</title>
        <authorList>
            <consortium name="The Broad Institute Genomics Platform"/>
            <consortium name="The Broad Institute Genome Sequencing Center for Infectious Disease"/>
            <person name="Wu L."/>
            <person name="Ma J."/>
        </authorList>
    </citation>
    <scope>NUCLEOTIDE SEQUENCE [LARGE SCALE GENOMIC DNA]</scope>
    <source>
        <strain evidence="3">JCM 17138</strain>
    </source>
</reference>
<sequence length="189" mass="20569">MPQRSVQQRAGFRGEAFVDKAVSDAGHVWNDTKRDFAIDGQIEFVDADREVTGVAVLAQVKGTEVGFRGETATEFKFTCKADHIAYWLRLGRPVVLISRRHADARGPCHRRRVEPDAVRHRPVAFGGAGEAGWITPGRGHPGVPGGSAEVDDELWAAVQPLLPRRPTTVAAAVSTKDAASSWPVQQGRR</sequence>
<comment type="caution">
    <text evidence="2">The sequence shown here is derived from an EMBL/GenBank/DDBJ whole genome shotgun (WGS) entry which is preliminary data.</text>
</comment>
<evidence type="ECO:0000313" key="3">
    <source>
        <dbReference type="Proteomes" id="UP001501009"/>
    </source>
</evidence>
<dbReference type="RefSeq" id="WP_425579676.1">
    <property type="nucleotide sequence ID" value="NZ_BAABDE010000050.1"/>
</dbReference>
<dbReference type="Pfam" id="PF14280">
    <property type="entry name" value="DUF4365"/>
    <property type="match status" value="1"/>
</dbReference>
<dbReference type="EMBL" id="BAABDE010000050">
    <property type="protein sequence ID" value="GAA3848373.1"/>
    <property type="molecule type" value="Genomic_DNA"/>
</dbReference>
<evidence type="ECO:0000259" key="1">
    <source>
        <dbReference type="Pfam" id="PF14280"/>
    </source>
</evidence>
<dbReference type="Proteomes" id="UP001501009">
    <property type="component" value="Unassembled WGS sequence"/>
</dbReference>
<gene>
    <name evidence="2" type="ORF">GCM10022403_095080</name>
</gene>
<keyword evidence="3" id="KW-1185">Reference proteome</keyword>
<dbReference type="InterPro" id="IPR025375">
    <property type="entry name" value="DUF4365"/>
</dbReference>
<feature type="domain" description="DUF4365" evidence="1">
    <location>
        <begin position="14"/>
        <end position="102"/>
    </location>
</feature>
<proteinExistence type="predicted"/>
<organism evidence="2 3">
    <name type="scientific">Streptomyces coacervatus</name>
    <dbReference type="NCBI Taxonomy" id="647381"/>
    <lineage>
        <taxon>Bacteria</taxon>
        <taxon>Bacillati</taxon>
        <taxon>Actinomycetota</taxon>
        <taxon>Actinomycetes</taxon>
        <taxon>Kitasatosporales</taxon>
        <taxon>Streptomycetaceae</taxon>
        <taxon>Streptomyces</taxon>
    </lineage>
</organism>
<accession>A0ABP7JP18</accession>
<protein>
    <recommendedName>
        <fullName evidence="1">DUF4365 domain-containing protein</fullName>
    </recommendedName>
</protein>
<name>A0ABP7JP18_9ACTN</name>
<evidence type="ECO:0000313" key="2">
    <source>
        <dbReference type="EMBL" id="GAA3848373.1"/>
    </source>
</evidence>